<sequence length="303" mass="34544">MDSIHLLKAYPININKTNFGIQDQVVESELFNAVWIQKENYNQEAVKMLCEMWQVPESYLVGRLRCEAALKLILIEKNMAEGLYYYKLAANENKSVEALFSLANMKLTMTQTLQSHKEAFEHLQIAVTQPQTIEYGEEVYTNKFIVESQLMYANLCFEGVGGPKNLEEAKKYYEMALEYSKNKGAPFAKYAIILCRGDGGDVIPKDLERGLSILKGIIDQDGEDTQPGIIFLYGKFLFSIKPEEAIEFIRKAAKNNYPTAKDELETFESNLKKLKSDNSNNNNNNNNNNKKGKNNKVKKNNLC</sequence>
<dbReference type="InterPro" id="IPR006597">
    <property type="entry name" value="Sel1-like"/>
</dbReference>
<comment type="similarity">
    <text evidence="1">Belongs to the sel-1 family.</text>
</comment>
<feature type="compositionally biased region" description="Basic residues" evidence="2">
    <location>
        <begin position="290"/>
        <end position="303"/>
    </location>
</feature>
<reference evidence="4" key="1">
    <citation type="journal article" date="2011" name="Genome Biol.">
        <title>Comparative genomics of the social amoebae Dictyostelium discoideum and Dictyostelium purpureum.</title>
        <authorList>
            <consortium name="US DOE Joint Genome Institute (JGI-PGF)"/>
            <person name="Sucgang R."/>
            <person name="Kuo A."/>
            <person name="Tian X."/>
            <person name="Salerno W."/>
            <person name="Parikh A."/>
            <person name="Feasley C.L."/>
            <person name="Dalin E."/>
            <person name="Tu H."/>
            <person name="Huang E."/>
            <person name="Barry K."/>
            <person name="Lindquist E."/>
            <person name="Shapiro H."/>
            <person name="Bruce D."/>
            <person name="Schmutz J."/>
            <person name="Salamov A."/>
            <person name="Fey P."/>
            <person name="Gaudet P."/>
            <person name="Anjard C."/>
            <person name="Babu M.M."/>
            <person name="Basu S."/>
            <person name="Bushmanova Y."/>
            <person name="van der Wel H."/>
            <person name="Katoh-Kurasawa M."/>
            <person name="Dinh C."/>
            <person name="Coutinho P.M."/>
            <person name="Saito T."/>
            <person name="Elias M."/>
            <person name="Schaap P."/>
            <person name="Kay R.R."/>
            <person name="Henrissat B."/>
            <person name="Eichinger L."/>
            <person name="Rivero F."/>
            <person name="Putnam N.H."/>
            <person name="West C.M."/>
            <person name="Loomis W.F."/>
            <person name="Chisholm R.L."/>
            <person name="Shaulsky G."/>
            <person name="Strassmann J.E."/>
            <person name="Queller D.C."/>
            <person name="Kuspa A."/>
            <person name="Grigoriev I.V."/>
        </authorList>
    </citation>
    <scope>NUCLEOTIDE SEQUENCE [LARGE SCALE GENOMIC DNA]</scope>
    <source>
        <strain evidence="4">QSDP1</strain>
    </source>
</reference>
<dbReference type="PANTHER" id="PTHR11102">
    <property type="entry name" value="SEL-1-LIKE PROTEIN"/>
    <property type="match status" value="1"/>
</dbReference>
<dbReference type="AlphaFoldDB" id="F0ZTD8"/>
<dbReference type="Proteomes" id="UP000001064">
    <property type="component" value="Unassembled WGS sequence"/>
</dbReference>
<dbReference type="eggNOG" id="ENOG502RC2U">
    <property type="taxonomic scope" value="Eukaryota"/>
</dbReference>
<dbReference type="PANTHER" id="PTHR11102:SF162">
    <property type="entry name" value="HCP-LIKE PROTEIN"/>
    <property type="match status" value="1"/>
</dbReference>
<dbReference type="GO" id="GO:0036503">
    <property type="term" value="P:ERAD pathway"/>
    <property type="evidence" value="ECO:0000318"/>
    <property type="project" value="GO_Central"/>
</dbReference>
<organism evidence="3 4">
    <name type="scientific">Dictyostelium purpureum</name>
    <name type="common">Slime mold</name>
    <dbReference type="NCBI Taxonomy" id="5786"/>
    <lineage>
        <taxon>Eukaryota</taxon>
        <taxon>Amoebozoa</taxon>
        <taxon>Evosea</taxon>
        <taxon>Eumycetozoa</taxon>
        <taxon>Dictyostelia</taxon>
        <taxon>Dictyosteliales</taxon>
        <taxon>Dictyosteliaceae</taxon>
        <taxon>Dictyostelium</taxon>
    </lineage>
</organism>
<dbReference type="VEuPathDB" id="AmoebaDB:DICPUDRAFT_37781"/>
<dbReference type="Gene3D" id="1.25.40.10">
    <property type="entry name" value="Tetratricopeptide repeat domain"/>
    <property type="match status" value="1"/>
</dbReference>
<dbReference type="InParanoid" id="F0ZTD8"/>
<name>F0ZTD8_DICPU</name>
<dbReference type="GO" id="GO:0005789">
    <property type="term" value="C:endoplasmic reticulum membrane"/>
    <property type="evidence" value="ECO:0000318"/>
    <property type="project" value="GO_Central"/>
</dbReference>
<dbReference type="InterPro" id="IPR011990">
    <property type="entry name" value="TPR-like_helical_dom_sf"/>
</dbReference>
<feature type="compositionally biased region" description="Low complexity" evidence="2">
    <location>
        <begin position="277"/>
        <end position="289"/>
    </location>
</feature>
<dbReference type="Pfam" id="PF08238">
    <property type="entry name" value="Sel1"/>
    <property type="match status" value="3"/>
</dbReference>
<dbReference type="GeneID" id="10508234"/>
<protein>
    <submittedName>
        <fullName evidence="3">Uncharacterized protein</fullName>
    </submittedName>
</protein>
<dbReference type="OrthoDB" id="2384430at2759"/>
<dbReference type="SUPFAM" id="SSF81901">
    <property type="entry name" value="HCP-like"/>
    <property type="match status" value="1"/>
</dbReference>
<evidence type="ECO:0000313" key="4">
    <source>
        <dbReference type="Proteomes" id="UP000001064"/>
    </source>
</evidence>
<evidence type="ECO:0000256" key="1">
    <source>
        <dbReference type="ARBA" id="ARBA00038101"/>
    </source>
</evidence>
<accession>F0ZTD8</accession>
<feature type="region of interest" description="Disordered" evidence="2">
    <location>
        <begin position="274"/>
        <end position="303"/>
    </location>
</feature>
<gene>
    <name evidence="3" type="ORF">DICPUDRAFT_37781</name>
</gene>
<proteinExistence type="inferred from homology"/>
<dbReference type="OMA" id="WIQKENY"/>
<keyword evidence="4" id="KW-1185">Reference proteome</keyword>
<dbReference type="SMART" id="SM00671">
    <property type="entry name" value="SEL1"/>
    <property type="match status" value="3"/>
</dbReference>
<evidence type="ECO:0000313" key="3">
    <source>
        <dbReference type="EMBL" id="EGC32791.1"/>
    </source>
</evidence>
<dbReference type="RefSeq" id="XP_003290679.1">
    <property type="nucleotide sequence ID" value="XM_003290631.1"/>
</dbReference>
<dbReference type="InterPro" id="IPR050767">
    <property type="entry name" value="Sel1_AlgK"/>
</dbReference>
<dbReference type="KEGG" id="dpp:DICPUDRAFT_37781"/>
<evidence type="ECO:0000256" key="2">
    <source>
        <dbReference type="SAM" id="MobiDB-lite"/>
    </source>
</evidence>
<dbReference type="EMBL" id="GL871174">
    <property type="protein sequence ID" value="EGC32791.1"/>
    <property type="molecule type" value="Genomic_DNA"/>
</dbReference>